<accession>A0A0N0XVJ4</accession>
<dbReference type="PROSITE" id="PS51257">
    <property type="entry name" value="PROKAR_LIPOPROTEIN"/>
    <property type="match status" value="1"/>
</dbReference>
<gene>
    <name evidence="4" type="ORF">ADL29_16460</name>
</gene>
<evidence type="ECO:0000256" key="2">
    <source>
        <dbReference type="SAM" id="SignalP"/>
    </source>
</evidence>
<keyword evidence="5" id="KW-1185">Reference proteome</keyword>
<evidence type="ECO:0000313" key="4">
    <source>
        <dbReference type="EMBL" id="KPC63304.1"/>
    </source>
</evidence>
<keyword evidence="2" id="KW-0732">Signal</keyword>
<proteinExistence type="predicted"/>
<dbReference type="EMBL" id="LGKG01000134">
    <property type="protein sequence ID" value="KPC63304.1"/>
    <property type="molecule type" value="Genomic_DNA"/>
</dbReference>
<evidence type="ECO:0000256" key="1">
    <source>
        <dbReference type="SAM" id="MobiDB-lite"/>
    </source>
</evidence>
<dbReference type="PATRIC" id="fig|66876.3.peg.3610"/>
<dbReference type="Proteomes" id="UP000037982">
    <property type="component" value="Unassembled WGS sequence"/>
</dbReference>
<evidence type="ECO:0000313" key="5">
    <source>
        <dbReference type="Proteomes" id="UP000037982"/>
    </source>
</evidence>
<protein>
    <submittedName>
        <fullName evidence="4">Lipoprotein</fullName>
    </submittedName>
</protein>
<feature type="signal peptide" evidence="2">
    <location>
        <begin position="1"/>
        <end position="21"/>
    </location>
</feature>
<dbReference type="Pfam" id="PF07510">
    <property type="entry name" value="GmrSD_C"/>
    <property type="match status" value="1"/>
</dbReference>
<dbReference type="RefSeq" id="WP_053924396.1">
    <property type="nucleotide sequence ID" value="NZ_LGKG01000134.1"/>
</dbReference>
<organism evidence="4 5">
    <name type="scientific">Streptomyces chattanoogensis</name>
    <dbReference type="NCBI Taxonomy" id="66876"/>
    <lineage>
        <taxon>Bacteria</taxon>
        <taxon>Bacillati</taxon>
        <taxon>Actinomycetota</taxon>
        <taxon>Actinomycetes</taxon>
        <taxon>Kitasatosporales</taxon>
        <taxon>Streptomycetaceae</taxon>
        <taxon>Streptomyces</taxon>
    </lineage>
</organism>
<sequence>MIPTALRARLPLTAAAATALAAVLTLTGCTPDQTRPGRGGDTTAGPAARGSALQAVAALDVKGRAPRAGYARARFGSAWADTDGNGCGTRDDILRRDLRGVAFRDGRCVVLSGTLAKDPYTGEAIRYTRGRSRVDIDHVVALSDAWQKGAARWPARKRIALANDPLNLIAVDASANRRKSDGDAATWLPAYRPYRCTYVAHQVAVKRKYGLWVTRAEKAAMVRVLDSCPQERLPGGGNPTEAPARFHAN</sequence>
<feature type="chain" id="PRO_5005863624" evidence="2">
    <location>
        <begin position="22"/>
        <end position="249"/>
    </location>
</feature>
<reference evidence="5" key="1">
    <citation type="submission" date="2015-07" db="EMBL/GenBank/DDBJ databases">
        <authorList>
            <person name="Ju K.-S."/>
            <person name="Doroghazi J.R."/>
            <person name="Metcalf W.W."/>
        </authorList>
    </citation>
    <scope>NUCLEOTIDE SEQUENCE [LARGE SCALE GENOMIC DNA]</scope>
    <source>
        <strain evidence="5">NRRL ISP-5002</strain>
    </source>
</reference>
<dbReference type="PANTHER" id="PTHR24094:SF15">
    <property type="entry name" value="AMP-DEPENDENT SYNTHETASE_LIGASE DOMAIN-CONTAINING PROTEIN-RELATED"/>
    <property type="match status" value="1"/>
</dbReference>
<feature type="region of interest" description="Disordered" evidence="1">
    <location>
        <begin position="230"/>
        <end position="249"/>
    </location>
</feature>
<keyword evidence="4" id="KW-0449">Lipoprotein</keyword>
<dbReference type="PANTHER" id="PTHR24094">
    <property type="entry name" value="SECRETED PROTEIN"/>
    <property type="match status" value="1"/>
</dbReference>
<dbReference type="AlphaFoldDB" id="A0A0N0XVJ4"/>
<evidence type="ECO:0000259" key="3">
    <source>
        <dbReference type="Pfam" id="PF07510"/>
    </source>
</evidence>
<dbReference type="InterPro" id="IPR011089">
    <property type="entry name" value="GmrSD_C"/>
</dbReference>
<comment type="caution">
    <text evidence="4">The sequence shown here is derived from an EMBL/GenBank/DDBJ whole genome shotgun (WGS) entry which is preliminary data.</text>
</comment>
<feature type="domain" description="GmrSD restriction endonucleases C-terminal" evidence="3">
    <location>
        <begin position="89"/>
        <end position="224"/>
    </location>
</feature>
<name>A0A0N0XVJ4_9ACTN</name>